<sequence length="302" mass="33762">MISINDTREISKESILQINGSICFIGASVDERGAELIHALKNAGIVIKVSFCVKDYTVDVDGQKVGVIGLNRYLDNLIRDKEFSSIYIESTTLDFVEVLLLLKWFSRSNFNSIQVIYAEPEKYKSRTNYMNDFGKHEFDLSTHTEGFKAIPGFAKVLTQSNKAILVTSVGFERARLGQLLSLDDGAYIHTVIPIFGTPPYKASWDKHSYFQNVEVLSDKGGRPQFVAANSPLDMLDMLEYIKESCNEDAEITIAPLGTKPLSIASAVFLINNPCITLKYDHPKRKGSRSSGLGMIHMYELVK</sequence>
<proteinExistence type="predicted"/>
<reference evidence="1 2" key="1">
    <citation type="submission" date="2022-09" db="EMBL/GenBank/DDBJ databases">
        <title>The outer-membrane cytochrome OmcA is essential for infection of Shewanella oneidensis by a zebrafish-associated bacteriophage.</title>
        <authorList>
            <person name="Grenfell A.W."/>
            <person name="Intile P."/>
            <person name="Mcfarlane J."/>
            <person name="Leung D."/>
            <person name="Abdalla K."/>
            <person name="Wold M."/>
            <person name="Kees E."/>
            <person name="Gralnick J."/>
        </authorList>
    </citation>
    <scope>NUCLEOTIDE SEQUENCE [LARGE SCALE GENOMIC DNA]</scope>
    <source>
        <strain evidence="1 2">NF-5</strain>
    </source>
</reference>
<name>A0ABT6U6A0_9GAMM</name>
<dbReference type="Proteomes" id="UP001159075">
    <property type="component" value="Unassembled WGS sequence"/>
</dbReference>
<gene>
    <name evidence="1" type="ORF">ODY93_00285</name>
</gene>
<comment type="caution">
    <text evidence="1">The sequence shown here is derived from an EMBL/GenBank/DDBJ whole genome shotgun (WGS) entry which is preliminary data.</text>
</comment>
<dbReference type="EMBL" id="JAOTLW010000001">
    <property type="protein sequence ID" value="MDI5829986.1"/>
    <property type="molecule type" value="Genomic_DNA"/>
</dbReference>
<evidence type="ECO:0000313" key="1">
    <source>
        <dbReference type="EMBL" id="MDI5829986.1"/>
    </source>
</evidence>
<evidence type="ECO:0000313" key="2">
    <source>
        <dbReference type="Proteomes" id="UP001159075"/>
    </source>
</evidence>
<dbReference type="RefSeq" id="WP_279751309.1">
    <property type="nucleotide sequence ID" value="NZ_JAOCID010000003.1"/>
</dbReference>
<keyword evidence="2" id="KW-1185">Reference proteome</keyword>
<protein>
    <submittedName>
        <fullName evidence="1">Uncharacterized protein</fullName>
    </submittedName>
</protein>
<accession>A0ABT6U6A0</accession>
<organism evidence="1 2">
    <name type="scientific">Shewanella xiamenensis</name>
    <dbReference type="NCBI Taxonomy" id="332186"/>
    <lineage>
        <taxon>Bacteria</taxon>
        <taxon>Pseudomonadati</taxon>
        <taxon>Pseudomonadota</taxon>
        <taxon>Gammaproteobacteria</taxon>
        <taxon>Alteromonadales</taxon>
        <taxon>Shewanellaceae</taxon>
        <taxon>Shewanella</taxon>
    </lineage>
</organism>